<reference evidence="2" key="1">
    <citation type="submission" date="2023-06" db="EMBL/GenBank/DDBJ databases">
        <title>Genome-scale phylogeny and comparative genomics of the fungal order Sordariales.</title>
        <authorList>
            <consortium name="Lawrence Berkeley National Laboratory"/>
            <person name="Hensen N."/>
            <person name="Bonometti L."/>
            <person name="Westerberg I."/>
            <person name="Brannstrom I.O."/>
            <person name="Guillou S."/>
            <person name="Cros-Aarteil S."/>
            <person name="Calhoun S."/>
            <person name="Haridas S."/>
            <person name="Kuo A."/>
            <person name="Mondo S."/>
            <person name="Pangilinan J."/>
            <person name="Riley R."/>
            <person name="Labutti K."/>
            <person name="Andreopoulos B."/>
            <person name="Lipzen A."/>
            <person name="Chen C."/>
            <person name="Yanf M."/>
            <person name="Daum C."/>
            <person name="Ng V."/>
            <person name="Clum A."/>
            <person name="Steindorff A."/>
            <person name="Ohm R."/>
            <person name="Martin F."/>
            <person name="Silar P."/>
            <person name="Natvig D."/>
            <person name="Lalanne C."/>
            <person name="Gautier V."/>
            <person name="Ament-Velasquez S.L."/>
            <person name="Kruys A."/>
            <person name="Hutchinson M.I."/>
            <person name="Powell A.J."/>
            <person name="Barry K."/>
            <person name="Miller A.N."/>
            <person name="Grigoriev I.V."/>
            <person name="Debuchy R."/>
            <person name="Gladieux P."/>
            <person name="Thoren M.H."/>
            <person name="Johannesson H."/>
        </authorList>
    </citation>
    <scope>NUCLEOTIDE SEQUENCE</scope>
    <source>
        <strain evidence="2">CBS 606.72</strain>
    </source>
</reference>
<dbReference type="Proteomes" id="UP001175000">
    <property type="component" value="Unassembled WGS sequence"/>
</dbReference>
<dbReference type="Pfam" id="PF00004">
    <property type="entry name" value="AAA"/>
    <property type="match status" value="1"/>
</dbReference>
<protein>
    <submittedName>
        <fullName evidence="2">P-loop containing nucleoside triphosphate hydrolase protein</fullName>
    </submittedName>
</protein>
<dbReference type="AlphaFoldDB" id="A0AA39WLR1"/>
<dbReference type="SUPFAM" id="SSF52540">
    <property type="entry name" value="P-loop containing nucleoside triphosphate hydrolases"/>
    <property type="match status" value="1"/>
</dbReference>
<name>A0AA39WLR1_9PEZI</name>
<dbReference type="PANTHER" id="PTHR46411">
    <property type="entry name" value="FAMILY ATPASE, PUTATIVE-RELATED"/>
    <property type="match status" value="1"/>
</dbReference>
<dbReference type="InterPro" id="IPR027417">
    <property type="entry name" value="P-loop_NTPase"/>
</dbReference>
<dbReference type="GO" id="GO:0016887">
    <property type="term" value="F:ATP hydrolysis activity"/>
    <property type="evidence" value="ECO:0007669"/>
    <property type="project" value="InterPro"/>
</dbReference>
<dbReference type="GO" id="GO:0005524">
    <property type="term" value="F:ATP binding"/>
    <property type="evidence" value="ECO:0007669"/>
    <property type="project" value="InterPro"/>
</dbReference>
<keyword evidence="3" id="KW-1185">Reference proteome</keyword>
<organism evidence="2 3">
    <name type="scientific">Immersiella caudata</name>
    <dbReference type="NCBI Taxonomy" id="314043"/>
    <lineage>
        <taxon>Eukaryota</taxon>
        <taxon>Fungi</taxon>
        <taxon>Dikarya</taxon>
        <taxon>Ascomycota</taxon>
        <taxon>Pezizomycotina</taxon>
        <taxon>Sordariomycetes</taxon>
        <taxon>Sordariomycetidae</taxon>
        <taxon>Sordariales</taxon>
        <taxon>Lasiosphaeriaceae</taxon>
        <taxon>Immersiella</taxon>
    </lineage>
</organism>
<evidence type="ECO:0000313" key="3">
    <source>
        <dbReference type="Proteomes" id="UP001175000"/>
    </source>
</evidence>
<dbReference type="Gene3D" id="3.40.50.300">
    <property type="entry name" value="P-loop containing nucleotide triphosphate hydrolases"/>
    <property type="match status" value="1"/>
</dbReference>
<proteinExistence type="predicted"/>
<dbReference type="PANTHER" id="PTHR46411:SF2">
    <property type="entry name" value="AAA+ ATPASE DOMAIN-CONTAINING PROTEIN"/>
    <property type="match status" value="1"/>
</dbReference>
<dbReference type="InterPro" id="IPR003959">
    <property type="entry name" value="ATPase_AAA_core"/>
</dbReference>
<keyword evidence="2" id="KW-0378">Hydrolase</keyword>
<comment type="caution">
    <text evidence="2">The sequence shown here is derived from an EMBL/GenBank/DDBJ whole genome shotgun (WGS) entry which is preliminary data.</text>
</comment>
<evidence type="ECO:0000313" key="2">
    <source>
        <dbReference type="EMBL" id="KAK0617697.1"/>
    </source>
</evidence>
<dbReference type="EMBL" id="JAULSU010000005">
    <property type="protein sequence ID" value="KAK0617697.1"/>
    <property type="molecule type" value="Genomic_DNA"/>
</dbReference>
<evidence type="ECO:0000259" key="1">
    <source>
        <dbReference type="Pfam" id="PF00004"/>
    </source>
</evidence>
<sequence>MLEAMIQNHVSSNMSTYTKGGKGRGLTILLHGEPDTGKTLTAECLPKQFEMPLYKVTCRELGDDEESLDKYLDSAILLLEGCEALLKQRERRDIQGNALFSTFLRRLEDSKGIIISTSGMITLDDAFKPRIHLSLHYPSLSTAERLQMWTHYIRRLEEQQISTVVYGKTEINGREIRNAIMAAKQLARYLVEPLRFSHLQQSVRTAKSFEQWLEETRAQNGEGLLPAEVARME</sequence>
<feature type="domain" description="ATPase AAA-type core" evidence="1">
    <location>
        <begin position="28"/>
        <end position="131"/>
    </location>
</feature>
<gene>
    <name evidence="2" type="ORF">B0T14DRAFT_590542</name>
</gene>
<accession>A0AA39WLR1</accession>